<keyword evidence="2" id="KW-1185">Reference proteome</keyword>
<comment type="caution">
    <text evidence="1">The sequence shown here is derived from an EMBL/GenBank/DDBJ whole genome shotgun (WGS) entry which is preliminary data.</text>
</comment>
<gene>
    <name evidence="1" type="ORF">TNCT_435981</name>
</gene>
<dbReference type="EMBL" id="BMAO01019472">
    <property type="protein sequence ID" value="GFR30785.1"/>
    <property type="molecule type" value="Genomic_DNA"/>
</dbReference>
<sequence length="98" mass="11489">MRQLIREHASRQDYFKPTDQEHKQLQGNGRKWYIIDLLPYDKRLKDQLADCDVIPICPEFSKGKCKPVLSLCDLLMRLTVELNAATYCQRYFANVLGI</sequence>
<accession>A0A8X6HYA7</accession>
<evidence type="ECO:0000313" key="1">
    <source>
        <dbReference type="EMBL" id="GFR30785.1"/>
    </source>
</evidence>
<dbReference type="AlphaFoldDB" id="A0A8X6HYA7"/>
<dbReference type="Proteomes" id="UP000887116">
    <property type="component" value="Unassembled WGS sequence"/>
</dbReference>
<organism evidence="1 2">
    <name type="scientific">Trichonephila clavata</name>
    <name type="common">Joro spider</name>
    <name type="synonym">Nephila clavata</name>
    <dbReference type="NCBI Taxonomy" id="2740835"/>
    <lineage>
        <taxon>Eukaryota</taxon>
        <taxon>Metazoa</taxon>
        <taxon>Ecdysozoa</taxon>
        <taxon>Arthropoda</taxon>
        <taxon>Chelicerata</taxon>
        <taxon>Arachnida</taxon>
        <taxon>Araneae</taxon>
        <taxon>Araneomorphae</taxon>
        <taxon>Entelegynae</taxon>
        <taxon>Araneoidea</taxon>
        <taxon>Nephilidae</taxon>
        <taxon>Trichonephila</taxon>
    </lineage>
</organism>
<evidence type="ECO:0000313" key="2">
    <source>
        <dbReference type="Proteomes" id="UP000887116"/>
    </source>
</evidence>
<name>A0A8X6HYA7_TRICU</name>
<reference evidence="1" key="1">
    <citation type="submission" date="2020-07" db="EMBL/GenBank/DDBJ databases">
        <title>Multicomponent nature underlies the extraordinary mechanical properties of spider dragline silk.</title>
        <authorList>
            <person name="Kono N."/>
            <person name="Nakamura H."/>
            <person name="Mori M."/>
            <person name="Yoshida Y."/>
            <person name="Ohtoshi R."/>
            <person name="Malay A.D."/>
            <person name="Moran D.A.P."/>
            <person name="Tomita M."/>
            <person name="Numata K."/>
            <person name="Arakawa K."/>
        </authorList>
    </citation>
    <scope>NUCLEOTIDE SEQUENCE</scope>
</reference>
<proteinExistence type="predicted"/>
<protein>
    <submittedName>
        <fullName evidence="1">Uncharacterized protein</fullName>
    </submittedName>
</protein>